<dbReference type="GO" id="GO:0004803">
    <property type="term" value="F:transposase activity"/>
    <property type="evidence" value="ECO:0007669"/>
    <property type="project" value="InterPro"/>
</dbReference>
<dbReference type="SUPFAM" id="SSF48295">
    <property type="entry name" value="TrpR-like"/>
    <property type="match status" value="1"/>
</dbReference>
<dbReference type="GO" id="GO:0006313">
    <property type="term" value="P:DNA transposition"/>
    <property type="evidence" value="ECO:0007669"/>
    <property type="project" value="InterPro"/>
</dbReference>
<gene>
    <name evidence="2" type="ORF">C0V82_20130</name>
</gene>
<dbReference type="Proteomes" id="UP000234752">
    <property type="component" value="Chromosome eg_2"/>
</dbReference>
<dbReference type="InterPro" id="IPR036397">
    <property type="entry name" value="RNaseH_sf"/>
</dbReference>
<evidence type="ECO:0000259" key="1">
    <source>
        <dbReference type="PROSITE" id="PS50994"/>
    </source>
</evidence>
<dbReference type="InterPro" id="IPR001584">
    <property type="entry name" value="Integrase_cat-core"/>
</dbReference>
<dbReference type="GO" id="GO:0015074">
    <property type="term" value="P:DNA integration"/>
    <property type="evidence" value="ECO:0007669"/>
    <property type="project" value="InterPro"/>
</dbReference>
<dbReference type="InterPro" id="IPR025948">
    <property type="entry name" value="HTH-like_dom"/>
</dbReference>
<dbReference type="Pfam" id="PF00665">
    <property type="entry name" value="rve"/>
    <property type="match status" value="1"/>
</dbReference>
<dbReference type="GO" id="GO:0043565">
    <property type="term" value="F:sequence-specific DNA binding"/>
    <property type="evidence" value="ECO:0007669"/>
    <property type="project" value="InterPro"/>
</dbReference>
<dbReference type="Pfam" id="PF01527">
    <property type="entry name" value="HTH_Tnp_1"/>
    <property type="match status" value="1"/>
</dbReference>
<dbReference type="PANTHER" id="PTHR46889">
    <property type="entry name" value="TRANSPOSASE INSF FOR INSERTION SEQUENCE IS3B-RELATED"/>
    <property type="match status" value="1"/>
</dbReference>
<dbReference type="InterPro" id="IPR002514">
    <property type="entry name" value="Transposase_8"/>
</dbReference>
<dbReference type="NCBIfam" id="NF033516">
    <property type="entry name" value="transpos_IS3"/>
    <property type="match status" value="1"/>
</dbReference>
<dbReference type="AlphaFoldDB" id="A0A2K9NJX7"/>
<reference evidence="2 3" key="1">
    <citation type="submission" date="2017-12" db="EMBL/GenBank/DDBJ databases">
        <title>Genomes of bacteria within cyanobacterial aggregates.</title>
        <authorList>
            <person name="Cai H."/>
        </authorList>
    </citation>
    <scope>NUCLEOTIDE SEQUENCE [LARGE SCALE GENOMIC DNA]</scope>
    <source>
        <strain evidence="2 3">TH16</strain>
    </source>
</reference>
<sequence length="387" mass="43513">MSKSTRRNHSASFKAKVALEALRGDQTVPEIAAKHGIHHTLVNEWKRALSEGATSIFERGVDRSAKDAAGLTDELYKQIGQQKVQIDFLSRGARQMSRADKRAMINPQYADLSVAQQCTLIGLSRSSFYYRPVNDNASDPALMALIDKQFLETPWYGSRRMTAVLRRGGHSVNRKRIRRLMRVMGLAVIWQKPNTSKPNPAHKVYPYLLRDLVIDRPNQVWATDITFIPMPRGFLYLVAIMDWFSRKVLSWRLSNTMEADFCVEALEEALARYGKPEIFNSDQGSQFTSMAFTGALAGAGVKISMDGKGRCIDNVFVERLWRSLKYEDVYLRAYDTGSAARAGIGAWLAAYNSQRPHQGLAYQTPDEVYLRRPGWTGLAPSNLAVAA</sequence>
<dbReference type="PROSITE" id="PS50994">
    <property type="entry name" value="INTEGRASE"/>
    <property type="match status" value="1"/>
</dbReference>
<dbReference type="KEGG" id="ncb:C0V82_20130"/>
<dbReference type="PANTHER" id="PTHR46889:SF4">
    <property type="entry name" value="TRANSPOSASE INSO FOR INSERTION SEQUENCE ELEMENT IS911B-RELATED"/>
    <property type="match status" value="1"/>
</dbReference>
<protein>
    <submittedName>
        <fullName evidence="2">IS3 family transposase</fullName>
    </submittedName>
</protein>
<dbReference type="Gene3D" id="3.30.420.10">
    <property type="entry name" value="Ribonuclease H-like superfamily/Ribonuclease H"/>
    <property type="match status" value="1"/>
</dbReference>
<accession>A0A2K9NJX7</accession>
<dbReference type="InterPro" id="IPR010921">
    <property type="entry name" value="Trp_repressor/repl_initiator"/>
</dbReference>
<keyword evidence="3" id="KW-1185">Reference proteome</keyword>
<proteinExistence type="predicted"/>
<dbReference type="EMBL" id="CP025612">
    <property type="protein sequence ID" value="AUN32635.1"/>
    <property type="molecule type" value="Genomic_DNA"/>
</dbReference>
<dbReference type="SUPFAM" id="SSF53098">
    <property type="entry name" value="Ribonuclease H-like"/>
    <property type="match status" value="1"/>
</dbReference>
<dbReference type="InterPro" id="IPR012337">
    <property type="entry name" value="RNaseH-like_sf"/>
</dbReference>
<dbReference type="RefSeq" id="WP_102114168.1">
    <property type="nucleotide sequence ID" value="NZ_CP025612.1"/>
</dbReference>
<dbReference type="OrthoDB" id="7362268at2"/>
<feature type="domain" description="Integrase catalytic" evidence="1">
    <location>
        <begin position="213"/>
        <end position="373"/>
    </location>
</feature>
<evidence type="ECO:0000313" key="2">
    <source>
        <dbReference type="EMBL" id="AUN32635.1"/>
    </source>
</evidence>
<dbReference type="Pfam" id="PF13276">
    <property type="entry name" value="HTH_21"/>
    <property type="match status" value="1"/>
</dbReference>
<name>A0A2K9NJX7_9PROT</name>
<dbReference type="InterPro" id="IPR050900">
    <property type="entry name" value="Transposase_IS3/IS150/IS904"/>
</dbReference>
<evidence type="ECO:0000313" key="3">
    <source>
        <dbReference type="Proteomes" id="UP000234752"/>
    </source>
</evidence>
<organism evidence="2 3">
    <name type="scientific">Niveispirillum cyanobacteriorum</name>
    <dbReference type="NCBI Taxonomy" id="1612173"/>
    <lineage>
        <taxon>Bacteria</taxon>
        <taxon>Pseudomonadati</taxon>
        <taxon>Pseudomonadota</taxon>
        <taxon>Alphaproteobacteria</taxon>
        <taxon>Rhodospirillales</taxon>
        <taxon>Azospirillaceae</taxon>
        <taxon>Niveispirillum</taxon>
    </lineage>
</organism>
<dbReference type="InterPro" id="IPR048020">
    <property type="entry name" value="Transpos_IS3"/>
</dbReference>